<feature type="transmembrane region" description="Helical" evidence="1">
    <location>
        <begin position="20"/>
        <end position="42"/>
    </location>
</feature>
<dbReference type="GeneID" id="24810319"/>
<dbReference type="KEGG" id="mvc:MSVAZ_1871"/>
<feature type="transmembrane region" description="Helical" evidence="1">
    <location>
        <begin position="856"/>
        <end position="874"/>
    </location>
</feature>
<protein>
    <submittedName>
        <fullName evidence="3">Membrane-associated protein</fullName>
    </submittedName>
</protein>
<dbReference type="SUPFAM" id="SSF53300">
    <property type="entry name" value="vWA-like"/>
    <property type="match status" value="1"/>
</dbReference>
<name>A0A0E3Q602_9EURY</name>
<dbReference type="InterPro" id="IPR029062">
    <property type="entry name" value="Class_I_gatase-like"/>
</dbReference>
<dbReference type="RefSeq" id="WP_232316049.1">
    <property type="nucleotide sequence ID" value="NZ_CP009520.1"/>
</dbReference>
<dbReference type="InterPro" id="IPR036465">
    <property type="entry name" value="vWFA_dom_sf"/>
</dbReference>
<keyword evidence="1" id="KW-0472">Membrane</keyword>
<dbReference type="CDD" id="cd00198">
    <property type="entry name" value="vWFA"/>
    <property type="match status" value="1"/>
</dbReference>
<dbReference type="Proteomes" id="UP000033096">
    <property type="component" value="Chromosome"/>
</dbReference>
<dbReference type="PATRIC" id="fig|1434123.4.peg.2264"/>
<evidence type="ECO:0000313" key="3">
    <source>
        <dbReference type="EMBL" id="AKB44140.1"/>
    </source>
</evidence>
<keyword evidence="1" id="KW-0812">Transmembrane</keyword>
<dbReference type="EMBL" id="CP009520">
    <property type="protein sequence ID" value="AKB44140.1"/>
    <property type="molecule type" value="Genomic_DNA"/>
</dbReference>
<dbReference type="PANTHER" id="PTHR37947:SF1">
    <property type="entry name" value="BLL2462 PROTEIN"/>
    <property type="match status" value="1"/>
</dbReference>
<dbReference type="PANTHER" id="PTHR37947">
    <property type="entry name" value="BLL2462 PROTEIN"/>
    <property type="match status" value="1"/>
</dbReference>
<organism evidence="3 4">
    <name type="scientific">Methanosarcina vacuolata Z-761</name>
    <dbReference type="NCBI Taxonomy" id="1434123"/>
    <lineage>
        <taxon>Archaea</taxon>
        <taxon>Methanobacteriati</taxon>
        <taxon>Methanobacteriota</taxon>
        <taxon>Stenosarchaea group</taxon>
        <taxon>Methanomicrobia</taxon>
        <taxon>Methanosarcinales</taxon>
        <taxon>Methanosarcinaceae</taxon>
        <taxon>Methanosarcina</taxon>
    </lineage>
</organism>
<dbReference type="HOGENOM" id="CLU_355886_0_0_2"/>
<keyword evidence="1" id="KW-1133">Transmembrane helix</keyword>
<accession>A0A0E3Q602</accession>
<dbReference type="PROSITE" id="PS50234">
    <property type="entry name" value="VWFA"/>
    <property type="match status" value="1"/>
</dbReference>
<evidence type="ECO:0000256" key="1">
    <source>
        <dbReference type="SAM" id="Phobius"/>
    </source>
</evidence>
<feature type="transmembrane region" description="Helical" evidence="1">
    <location>
        <begin position="54"/>
        <end position="74"/>
    </location>
</feature>
<dbReference type="Gene3D" id="3.40.50.880">
    <property type="match status" value="2"/>
</dbReference>
<gene>
    <name evidence="3" type="ORF">MSVAZ_1871</name>
</gene>
<sequence>MSFDFMSFDFMSFDFMSFDFMSFGFLYKSELLLLLPLAVFLLFGLGKKASKKHLFFHVLVAFLLILALAAPYSAEITSPKTNQSRITIISDETASMELLQKGVPQDILEKLSGKVPVTVTSISGSQTSLGDTILQQASPENYVLIVSDGQSNSGTSIEDALSYCYKNGFPVAALIPDAVKEDLSVEIEGENELVIENEAPFKVHVRKSTENEMKYELRVTVDRKQVMEKKVTQTGRIESFDFNHTFDTLGPHTIKATLHPASINVKGLDYFENNNQYMKGVYVTPKPKVLFVTDEPDSPLAAILNEVYEVHTARSSGSLSSGSLSSDSLNGMDAVIIDNQAVSTISSSEVEVLRKYIINGGGMVVVGGDASFDYPAENTYQNTQFEELLPVTSSPSNWRGGRNIVLMLDVSPSTLQSNKIGGRVLDDILSNAIVLLENEHLKDARVDVITFGSKGQDITDGFVDMSKESNRVWLEGEISKITPSGDSTSLERGMLTARSLLRGQNSSSDAEIIIVSDGGIGNKYEGDETFEQAVSCADSLREEEIGIHFVHIHSPSTERQVNPNGNYYAYLLMNKIGLSKNYNRIEPGQRVNVSFSARSDESEEIEDDYSSGALIVYDPRHFITKEISEIPCDLLGYNEVSPKPEANRLVTTRLGKPVITVWRLGLGRVAAITTDNGYGNGIPWAHALYSGNDSLVITRTLNWAVADIEMYESLQLKIPDLKINQQGRVLITTREEGIPELYFDKKPMEITPLGNNMYESYVTPTTFGLHKISEKPAGVNHTEEFIPESFGIEDISWRPASANCPDEYMHVGENPLFRTALLENGGKIYTAADIYSRITTDSMTRTEKKAVAKIMYTKYILVLAFLIYLIYTVYHTYNTRMK</sequence>
<keyword evidence="4" id="KW-1185">Reference proteome</keyword>
<feature type="domain" description="VWFA" evidence="2">
    <location>
        <begin position="403"/>
        <end position="552"/>
    </location>
</feature>
<dbReference type="InterPro" id="IPR002035">
    <property type="entry name" value="VWF_A"/>
</dbReference>
<reference evidence="3 4" key="1">
    <citation type="submission" date="2014-07" db="EMBL/GenBank/DDBJ databases">
        <title>Methanogenic archaea and the global carbon cycle.</title>
        <authorList>
            <person name="Henriksen J.R."/>
            <person name="Luke J."/>
            <person name="Reinhart S."/>
            <person name="Benedict M.N."/>
            <person name="Youngblut N.D."/>
            <person name="Metcalf M.E."/>
            <person name="Whitaker R.J."/>
            <person name="Metcalf W.W."/>
        </authorList>
    </citation>
    <scope>NUCLEOTIDE SEQUENCE [LARGE SCALE GENOMIC DNA]</scope>
    <source>
        <strain evidence="3 4">Z-761</strain>
    </source>
</reference>
<dbReference type="Pfam" id="PF13519">
    <property type="entry name" value="VWA_2"/>
    <property type="match status" value="1"/>
</dbReference>
<proteinExistence type="predicted"/>
<dbReference type="AlphaFoldDB" id="A0A0E3Q602"/>
<dbReference type="SUPFAM" id="SSF52317">
    <property type="entry name" value="Class I glutamine amidotransferase-like"/>
    <property type="match status" value="1"/>
</dbReference>
<evidence type="ECO:0000313" key="4">
    <source>
        <dbReference type="Proteomes" id="UP000033096"/>
    </source>
</evidence>
<dbReference type="STRING" id="1434123.MSVAZ_1871"/>
<evidence type="ECO:0000259" key="2">
    <source>
        <dbReference type="PROSITE" id="PS50234"/>
    </source>
</evidence>